<dbReference type="EMBL" id="BDQA01000281">
    <property type="protein sequence ID" value="GBH21732.1"/>
    <property type="molecule type" value="Genomic_RNA"/>
</dbReference>
<organism evidence="2">
    <name type="scientific">viral metagenome</name>
    <dbReference type="NCBI Taxonomy" id="1070528"/>
    <lineage>
        <taxon>unclassified sequences</taxon>
        <taxon>metagenomes</taxon>
        <taxon>organismal metagenomes</taxon>
    </lineage>
</organism>
<name>A0A2V0RJY0_9ZZZZ</name>
<evidence type="ECO:0000256" key="1">
    <source>
        <dbReference type="SAM" id="MobiDB-lite"/>
    </source>
</evidence>
<comment type="caution">
    <text evidence="2">The sequence shown here is derived from an EMBL/GenBank/DDBJ whole genome shotgun (WGS) entry which is preliminary data.</text>
</comment>
<dbReference type="AlphaFoldDB" id="A0A2V0RJY0"/>
<feature type="region of interest" description="Disordered" evidence="1">
    <location>
        <begin position="508"/>
        <end position="544"/>
    </location>
</feature>
<feature type="region of interest" description="Disordered" evidence="1">
    <location>
        <begin position="1"/>
        <end position="35"/>
    </location>
</feature>
<sequence length="544" mass="58678">MAASRITRAETRKQTPESAVSDPPQLGIAEQPQGSVAELERTLQNKITSLASTKAQHRLSLSLTSRPTASSGMIERVRDNVHNSGMKRHLQERESEIVDLKRKLAAAKASISRPVVTQECSNAMESPPPVDLSGDTSVDPSPHGPEPVETATTVANSQVTSLLSRIGAALLPELSPQVETPPRMLFGDDVQLPEVPPVGNVLMASTEWSRPPPVVDRVISLGMVKSHALHNHEIHALVGNTTPTAAPGAPSAPGEVCAGVVPSRNPEFRLGSRTLEDGTIVDVHPGRAIALKQWAKYGPTVWRGWWTAIGVQGGGDPFSYFPATIQFAGGTKAPKYTKDAWSNLVPFLTFNVDGARFPYNGEPGVDLETGSLSWVWPPGELSALAILNGLGKNELDSSQVKAVFAQTPALTGYVKNAYAQIKASLTRILNKVTARRDPRFNDVKKRYADLMLTQARIVESAKNVYLTERQKLIRIQTDRDAELRALDPNLTGGMLGVEDQLDNLGIDLNPLPASAGQKGQSEPPRPVVQPVQPDASFAFMDDDE</sequence>
<protein>
    <submittedName>
        <fullName evidence="2">Uncharacterized protein</fullName>
    </submittedName>
</protein>
<feature type="region of interest" description="Disordered" evidence="1">
    <location>
        <begin position="116"/>
        <end position="149"/>
    </location>
</feature>
<evidence type="ECO:0000313" key="2">
    <source>
        <dbReference type="EMBL" id="GBH21732.1"/>
    </source>
</evidence>
<accession>A0A2V0RJY0</accession>
<proteinExistence type="predicted"/>
<reference evidence="2" key="1">
    <citation type="submission" date="2017-04" db="EMBL/GenBank/DDBJ databases">
        <title>Unveiling RNA virosphere associated with marine microorganisms.</title>
        <authorList>
            <person name="Urayama S."/>
            <person name="Takaki Y."/>
            <person name="Nishi S."/>
            <person name="Yoshida Y."/>
            <person name="Deguchi S."/>
            <person name="Takai K."/>
            <person name="Nunoura T."/>
        </authorList>
    </citation>
    <scope>NUCLEOTIDE SEQUENCE</scope>
</reference>